<dbReference type="EMBL" id="JACHJR010000001">
    <property type="protein sequence ID" value="MBB4945140.1"/>
    <property type="molecule type" value="Genomic_DNA"/>
</dbReference>
<comment type="caution">
    <text evidence="1">The sequence shown here is derived from an EMBL/GenBank/DDBJ whole genome shotgun (WGS) entry which is preliminary data.</text>
</comment>
<name>A0A7W7S751_9ACTN</name>
<evidence type="ECO:0000313" key="2">
    <source>
        <dbReference type="Proteomes" id="UP000573327"/>
    </source>
</evidence>
<dbReference type="AlphaFoldDB" id="A0A7W7S751"/>
<organism evidence="1 2">
    <name type="scientific">Kitasatospora gansuensis</name>
    <dbReference type="NCBI Taxonomy" id="258050"/>
    <lineage>
        <taxon>Bacteria</taxon>
        <taxon>Bacillati</taxon>
        <taxon>Actinomycetota</taxon>
        <taxon>Actinomycetes</taxon>
        <taxon>Kitasatosporales</taxon>
        <taxon>Streptomycetaceae</taxon>
        <taxon>Kitasatospora</taxon>
    </lineage>
</organism>
<gene>
    <name evidence="1" type="ORF">F4556_000675</name>
</gene>
<evidence type="ECO:0000313" key="1">
    <source>
        <dbReference type="EMBL" id="MBB4945140.1"/>
    </source>
</evidence>
<dbReference type="Proteomes" id="UP000573327">
    <property type="component" value="Unassembled WGS sequence"/>
</dbReference>
<keyword evidence="2" id="KW-1185">Reference proteome</keyword>
<dbReference type="RefSeq" id="WP_184911469.1">
    <property type="nucleotide sequence ID" value="NZ_JACHJR010000001.1"/>
</dbReference>
<sequence length="113" mass="12475">MTDARAWLRTNNGVLLRADRIIAVQVAQGRLEVMIDGPDQYAHRHEVAHGDSEQWIADAPAELVATLERVRTGLTPDLTAIVVTVTDETPDSTVVHFEQTRHHLDGSSDSPEL</sequence>
<proteinExistence type="predicted"/>
<reference evidence="1 2" key="1">
    <citation type="submission" date="2020-08" db="EMBL/GenBank/DDBJ databases">
        <title>Sequencing the genomes of 1000 actinobacteria strains.</title>
        <authorList>
            <person name="Klenk H.-P."/>
        </authorList>
    </citation>
    <scope>NUCLEOTIDE SEQUENCE [LARGE SCALE GENOMIC DNA]</scope>
    <source>
        <strain evidence="1 2">DSM 44786</strain>
    </source>
</reference>
<protein>
    <submittedName>
        <fullName evidence="1">Uncharacterized protein</fullName>
    </submittedName>
</protein>
<accession>A0A7W7S751</accession>